<dbReference type="InterPro" id="IPR016181">
    <property type="entry name" value="Acyl_CoA_acyltransferase"/>
</dbReference>
<sequence>MSEPDFTSGPHRVDQPHPELSTALTDLLGRVTVAGGATGFTATTELETITGVVENVIGDLSVRPKRRHMLTSGQAHALAGAVVLRPGELPVRQHHAEIEWLLVDPDVQGRGLGATLLDAAVSHAQALGLAQLSLTTRSGQELEEFYADRGWTERGRWPGALRVGDDDQRDQVWFTREV</sequence>
<evidence type="ECO:0000313" key="5">
    <source>
        <dbReference type="Proteomes" id="UP000569329"/>
    </source>
</evidence>
<name>A0A839DWI1_9PSEU</name>
<dbReference type="InterPro" id="IPR050832">
    <property type="entry name" value="Bact_Acetyltransf"/>
</dbReference>
<gene>
    <name evidence="4" type="ORF">FHX42_002734</name>
</gene>
<evidence type="ECO:0000313" key="4">
    <source>
        <dbReference type="EMBL" id="MBA8825383.1"/>
    </source>
</evidence>
<dbReference type="SUPFAM" id="SSF55729">
    <property type="entry name" value="Acyl-CoA N-acyltransferases (Nat)"/>
    <property type="match status" value="1"/>
</dbReference>
<evidence type="ECO:0000256" key="1">
    <source>
        <dbReference type="ARBA" id="ARBA00022679"/>
    </source>
</evidence>
<organism evidence="4 5">
    <name type="scientific">Halosaccharopolyspora lacisalsi</name>
    <dbReference type="NCBI Taxonomy" id="1000566"/>
    <lineage>
        <taxon>Bacteria</taxon>
        <taxon>Bacillati</taxon>
        <taxon>Actinomycetota</taxon>
        <taxon>Actinomycetes</taxon>
        <taxon>Pseudonocardiales</taxon>
        <taxon>Pseudonocardiaceae</taxon>
        <taxon>Halosaccharopolyspora</taxon>
    </lineage>
</organism>
<dbReference type="GO" id="GO:0016747">
    <property type="term" value="F:acyltransferase activity, transferring groups other than amino-acyl groups"/>
    <property type="evidence" value="ECO:0007669"/>
    <property type="project" value="InterPro"/>
</dbReference>
<dbReference type="RefSeq" id="WP_182544576.1">
    <property type="nucleotide sequence ID" value="NZ_JACGWZ010000003.1"/>
</dbReference>
<dbReference type="CDD" id="cd04301">
    <property type="entry name" value="NAT_SF"/>
    <property type="match status" value="1"/>
</dbReference>
<dbReference type="Proteomes" id="UP000569329">
    <property type="component" value="Unassembled WGS sequence"/>
</dbReference>
<evidence type="ECO:0000259" key="3">
    <source>
        <dbReference type="PROSITE" id="PS51186"/>
    </source>
</evidence>
<keyword evidence="2" id="KW-0012">Acyltransferase</keyword>
<dbReference type="EMBL" id="JACGWZ010000003">
    <property type="protein sequence ID" value="MBA8825383.1"/>
    <property type="molecule type" value="Genomic_DNA"/>
</dbReference>
<comment type="caution">
    <text evidence="4">The sequence shown here is derived from an EMBL/GenBank/DDBJ whole genome shotgun (WGS) entry which is preliminary data.</text>
</comment>
<keyword evidence="5" id="KW-1185">Reference proteome</keyword>
<dbReference type="Pfam" id="PF00583">
    <property type="entry name" value="Acetyltransf_1"/>
    <property type="match status" value="1"/>
</dbReference>
<dbReference type="PANTHER" id="PTHR43877">
    <property type="entry name" value="AMINOALKYLPHOSPHONATE N-ACETYLTRANSFERASE-RELATED-RELATED"/>
    <property type="match status" value="1"/>
</dbReference>
<reference evidence="4 5" key="1">
    <citation type="submission" date="2020-07" db="EMBL/GenBank/DDBJ databases">
        <title>Sequencing the genomes of 1000 actinobacteria strains.</title>
        <authorList>
            <person name="Klenk H.-P."/>
        </authorList>
    </citation>
    <scope>NUCLEOTIDE SEQUENCE [LARGE SCALE GENOMIC DNA]</scope>
    <source>
        <strain evidence="4 5">DSM 45975</strain>
    </source>
</reference>
<dbReference type="InterPro" id="IPR000182">
    <property type="entry name" value="GNAT_dom"/>
</dbReference>
<evidence type="ECO:0000256" key="2">
    <source>
        <dbReference type="ARBA" id="ARBA00023315"/>
    </source>
</evidence>
<dbReference type="AlphaFoldDB" id="A0A839DWI1"/>
<dbReference type="PROSITE" id="PS51186">
    <property type="entry name" value="GNAT"/>
    <property type="match status" value="1"/>
</dbReference>
<keyword evidence="1 4" id="KW-0808">Transferase</keyword>
<accession>A0A839DWI1</accession>
<protein>
    <submittedName>
        <fullName evidence="4">GNAT superfamily N-acetyltransferase</fullName>
    </submittedName>
</protein>
<feature type="domain" description="N-acetyltransferase" evidence="3">
    <location>
        <begin position="31"/>
        <end position="178"/>
    </location>
</feature>
<proteinExistence type="predicted"/>
<dbReference type="Gene3D" id="3.40.630.30">
    <property type="match status" value="1"/>
</dbReference>